<keyword evidence="2" id="KW-0342">GTP-binding</keyword>
<gene>
    <name evidence="4" type="ORF">LYPA_23C004975</name>
</gene>
<sequence>LTSLGSFAELKKIDHHSRRKAGRWPKFLLSRDAAIVHMVRRKPMCFDRLFDCPFLGHCAVHHVRWTVAVGVIRAVNKKSAGAGKVTISAQKVQKAK</sequence>
<dbReference type="Proteomes" id="UP000386466">
    <property type="component" value="Unassembled WGS sequence"/>
</dbReference>
<dbReference type="AlphaFoldDB" id="A0A485PKX6"/>
<evidence type="ECO:0000313" key="4">
    <source>
        <dbReference type="EMBL" id="VFV44669.1"/>
    </source>
</evidence>
<dbReference type="InterPro" id="IPR054696">
    <property type="entry name" value="GTP-eEF1A_C"/>
</dbReference>
<keyword evidence="5" id="KW-1185">Reference proteome</keyword>
<feature type="non-terminal residue" evidence="4">
    <location>
        <position position="1"/>
    </location>
</feature>
<dbReference type="InterPro" id="IPR009001">
    <property type="entry name" value="Transl_elong_EF1A/Init_IF2_C"/>
</dbReference>
<protein>
    <submittedName>
        <fullName evidence="4">Eukaryotic translation elongation</fullName>
    </submittedName>
</protein>
<evidence type="ECO:0000313" key="5">
    <source>
        <dbReference type="Proteomes" id="UP000386466"/>
    </source>
</evidence>
<evidence type="ECO:0000256" key="1">
    <source>
        <dbReference type="ARBA" id="ARBA00022741"/>
    </source>
</evidence>
<evidence type="ECO:0000256" key="2">
    <source>
        <dbReference type="ARBA" id="ARBA00023134"/>
    </source>
</evidence>
<dbReference type="GO" id="GO:0005525">
    <property type="term" value="F:GTP binding"/>
    <property type="evidence" value="ECO:0007669"/>
    <property type="project" value="UniProtKB-KW"/>
</dbReference>
<accession>A0A485PKX6</accession>
<dbReference type="EMBL" id="CAAGRJ010036223">
    <property type="protein sequence ID" value="VFV44669.1"/>
    <property type="molecule type" value="Genomic_DNA"/>
</dbReference>
<name>A0A485PKX6_LYNPA</name>
<dbReference type="SUPFAM" id="SSF50465">
    <property type="entry name" value="EF-Tu/eEF-1alpha/eIF2-gamma C-terminal domain"/>
    <property type="match status" value="1"/>
</dbReference>
<feature type="domain" description="GTP-eEF1A C-terminal" evidence="3">
    <location>
        <begin position="11"/>
        <end position="73"/>
    </location>
</feature>
<evidence type="ECO:0000259" key="3">
    <source>
        <dbReference type="Pfam" id="PF22594"/>
    </source>
</evidence>
<dbReference type="PANTHER" id="PTHR44830">
    <property type="entry name" value="ELONGATION FACTOR 1 ALPHA"/>
    <property type="match status" value="1"/>
</dbReference>
<proteinExistence type="predicted"/>
<organism evidence="4 5">
    <name type="scientific">Lynx pardinus</name>
    <name type="common">Iberian lynx</name>
    <name type="synonym">Felis pardina</name>
    <dbReference type="NCBI Taxonomy" id="191816"/>
    <lineage>
        <taxon>Eukaryota</taxon>
        <taxon>Metazoa</taxon>
        <taxon>Chordata</taxon>
        <taxon>Craniata</taxon>
        <taxon>Vertebrata</taxon>
        <taxon>Euteleostomi</taxon>
        <taxon>Mammalia</taxon>
        <taxon>Eutheria</taxon>
        <taxon>Laurasiatheria</taxon>
        <taxon>Carnivora</taxon>
        <taxon>Feliformia</taxon>
        <taxon>Felidae</taxon>
        <taxon>Felinae</taxon>
        <taxon>Lynx</taxon>
    </lineage>
</organism>
<reference evidence="4 5" key="1">
    <citation type="submission" date="2019-01" db="EMBL/GenBank/DDBJ databases">
        <authorList>
            <person name="Alioto T."/>
            <person name="Alioto T."/>
        </authorList>
    </citation>
    <scope>NUCLEOTIDE SEQUENCE [LARGE SCALE GENOMIC DNA]</scope>
</reference>
<dbReference type="Pfam" id="PF22594">
    <property type="entry name" value="GTP-eEF1A_C"/>
    <property type="match status" value="1"/>
</dbReference>
<dbReference type="PANTHER" id="PTHR44830:SF1">
    <property type="entry name" value="TR-TYPE G DOMAIN-CONTAINING PROTEIN"/>
    <property type="match status" value="1"/>
</dbReference>
<keyword evidence="1" id="KW-0547">Nucleotide-binding</keyword>
<dbReference type="Gene3D" id="2.40.30.10">
    <property type="entry name" value="Translation factors"/>
    <property type="match status" value="1"/>
</dbReference>